<dbReference type="PATRIC" id="fig|566551.4.peg.3220"/>
<name>S3INC0_9ENTR</name>
<dbReference type="OrthoDB" id="5465402at2"/>
<evidence type="ECO:0000313" key="2">
    <source>
        <dbReference type="Proteomes" id="UP000014585"/>
    </source>
</evidence>
<proteinExistence type="predicted"/>
<dbReference type="InterPro" id="IPR021283">
    <property type="entry name" value="Phage_Wedge1"/>
</dbReference>
<dbReference type="HOGENOM" id="CLU_076286_0_0_6"/>
<evidence type="ECO:0008006" key="3">
    <source>
        <dbReference type="Google" id="ProtNLM"/>
    </source>
</evidence>
<organism evidence="1 2">
    <name type="scientific">Cedecea davisae DSM 4568</name>
    <dbReference type="NCBI Taxonomy" id="566551"/>
    <lineage>
        <taxon>Bacteria</taxon>
        <taxon>Pseudomonadati</taxon>
        <taxon>Pseudomonadota</taxon>
        <taxon>Gammaproteobacteria</taxon>
        <taxon>Enterobacterales</taxon>
        <taxon>Enterobacteriaceae</taxon>
        <taxon>Cedecea</taxon>
    </lineage>
</organism>
<comment type="caution">
    <text evidence="1">The sequence shown here is derived from an EMBL/GenBank/DDBJ whole genome shotgun (WGS) entry which is preliminary data.</text>
</comment>
<sequence length="226" mass="24689">MSKYTELITSYHASKPLFFAHVDLSSRPFTDVSNSVDSFVSAFDIDTGVGAQLDTLGQWIGRSRIVSQPISNVYFSWDSTGLGYDQGVWQGPYDPDSGYTSLSDETYRVILKAKIAINNWNGQNDTLPAILDAATAGSGLRMQIVDNQDMTISVWVLPETDISNVSLELIAAIKQGYLTVKAAGVWAGDIQTPSVEAPSQGGKFFGFDINNHYIAGFDDGAWERKL</sequence>
<dbReference type="AlphaFoldDB" id="S3INC0"/>
<dbReference type="Pfam" id="PF11041">
    <property type="entry name" value="Phage_Wedge1"/>
    <property type="match status" value="1"/>
</dbReference>
<accession>S3INC0</accession>
<evidence type="ECO:0000313" key="1">
    <source>
        <dbReference type="EMBL" id="EPF15293.1"/>
    </source>
</evidence>
<reference evidence="1 2" key="1">
    <citation type="submission" date="2013-04" db="EMBL/GenBank/DDBJ databases">
        <authorList>
            <person name="Weinstock G."/>
            <person name="Sodergren E."/>
            <person name="Lobos E.A."/>
            <person name="Fulton L."/>
            <person name="Fulton R."/>
            <person name="Courtney L."/>
            <person name="Fronick C."/>
            <person name="O'Laughlin M."/>
            <person name="Godfrey J."/>
            <person name="Wilson R.M."/>
            <person name="Miner T."/>
            <person name="Farmer C."/>
            <person name="Delehaunty K."/>
            <person name="Cordes M."/>
            <person name="Minx P."/>
            <person name="Tomlinson C."/>
            <person name="Chen J."/>
            <person name="Wollam A."/>
            <person name="Pepin K.H."/>
            <person name="Palsikar V.B."/>
            <person name="Zhang X."/>
            <person name="Suruliraj S."/>
            <person name="Perna N.T."/>
            <person name="Plunkett G."/>
            <person name="Warren W."/>
            <person name="Mitreva M."/>
            <person name="Mardis E.R."/>
            <person name="Wilson R.K."/>
        </authorList>
    </citation>
    <scope>NUCLEOTIDE SEQUENCE [LARGE SCALE GENOMIC DNA]</scope>
    <source>
        <strain evidence="1 2">DSM 4568</strain>
    </source>
</reference>
<dbReference type="RefSeq" id="WP_016537793.1">
    <property type="nucleotide sequence ID" value="NZ_KE161030.1"/>
</dbReference>
<dbReference type="Proteomes" id="UP000014585">
    <property type="component" value="Unassembled WGS sequence"/>
</dbReference>
<dbReference type="STRING" id="566551.HMPREF0201_03530"/>
<gene>
    <name evidence="1" type="ORF">HMPREF0201_03530</name>
</gene>
<protein>
    <recommendedName>
        <fullName evidence="3">Bacteriophage protein</fullName>
    </recommendedName>
</protein>
<dbReference type="EMBL" id="ATDT01000031">
    <property type="protein sequence ID" value="EPF15293.1"/>
    <property type="molecule type" value="Genomic_DNA"/>
</dbReference>